<protein>
    <submittedName>
        <fullName evidence="2">Uncharacterized protein</fullName>
    </submittedName>
</protein>
<name>A0A410DXK9_9CLOT</name>
<dbReference type="Proteomes" id="UP000286268">
    <property type="component" value="Chromosome"/>
</dbReference>
<keyword evidence="3" id="KW-1185">Reference proteome</keyword>
<evidence type="ECO:0000256" key="1">
    <source>
        <dbReference type="SAM" id="Phobius"/>
    </source>
</evidence>
<feature type="transmembrane region" description="Helical" evidence="1">
    <location>
        <begin position="40"/>
        <end position="60"/>
    </location>
</feature>
<proteinExistence type="predicted"/>
<accession>A0A410DXK9</accession>
<dbReference type="KEGG" id="cmah:C1I91_20245"/>
<evidence type="ECO:0000313" key="3">
    <source>
        <dbReference type="Proteomes" id="UP000286268"/>
    </source>
</evidence>
<reference evidence="2 3" key="1">
    <citation type="submission" date="2018-01" db="EMBL/GenBank/DDBJ databases">
        <title>Genome Sequencing and Assembly of Anaerobacter polyendosporus strain CT4.</title>
        <authorList>
            <person name="Tachaapaikoon C."/>
            <person name="Sutheeworapong S."/>
            <person name="Jenjaroenpun P."/>
            <person name="Wongsurawat T."/>
            <person name="Nookeaw I."/>
            <person name="Cheawchanlertfa P."/>
            <person name="Kosugi A."/>
            <person name="Cheevadhanarak S."/>
            <person name="Ratanakhanokchai K."/>
        </authorList>
    </citation>
    <scope>NUCLEOTIDE SEQUENCE [LARGE SCALE GENOMIC DNA]</scope>
    <source>
        <strain evidence="2 3">CT4</strain>
    </source>
</reference>
<dbReference type="EMBL" id="CP025746">
    <property type="protein sequence ID" value="QAA33771.1"/>
    <property type="molecule type" value="Genomic_DNA"/>
</dbReference>
<feature type="transmembrane region" description="Helical" evidence="1">
    <location>
        <begin position="72"/>
        <end position="97"/>
    </location>
</feature>
<gene>
    <name evidence="2" type="ORF">C1I91_20245</name>
</gene>
<feature type="transmembrane region" description="Helical" evidence="1">
    <location>
        <begin position="7"/>
        <end position="28"/>
    </location>
</feature>
<keyword evidence="1" id="KW-0472">Membrane</keyword>
<evidence type="ECO:0000313" key="2">
    <source>
        <dbReference type="EMBL" id="QAA33771.1"/>
    </source>
</evidence>
<sequence>MDLLKRLMQFLLCTIGSLIFFEGWMYLLSRSNNEPFSTNVPVLIGISLGMGWALFQVVFVRYHGIREQGRIAFLDLIILSTQSTLITIIVMLILMFAEKGFDII</sequence>
<keyword evidence="1" id="KW-0812">Transmembrane</keyword>
<keyword evidence="1" id="KW-1133">Transmembrane helix</keyword>
<dbReference type="AlphaFoldDB" id="A0A410DXK9"/>
<organism evidence="2 3">
    <name type="scientific">Clostridium manihotivorum</name>
    <dbReference type="NCBI Taxonomy" id="2320868"/>
    <lineage>
        <taxon>Bacteria</taxon>
        <taxon>Bacillati</taxon>
        <taxon>Bacillota</taxon>
        <taxon>Clostridia</taxon>
        <taxon>Eubacteriales</taxon>
        <taxon>Clostridiaceae</taxon>
        <taxon>Clostridium</taxon>
    </lineage>
</organism>
<dbReference type="RefSeq" id="WP_128214493.1">
    <property type="nucleotide sequence ID" value="NZ_CP025746.1"/>
</dbReference>